<dbReference type="BioCyc" id="MMAZ1236903:G139K-1582-MONOMER"/>
<sequence length="37" mass="4326">MKVKTIAVRSTNKISKKIRIMRYMASMLNILREEGQS</sequence>
<evidence type="ECO:0000313" key="2">
    <source>
        <dbReference type="Proteomes" id="UP000011718"/>
    </source>
</evidence>
<gene>
    <name evidence="1" type="ORF">MmTuc01_1658</name>
</gene>
<dbReference type="KEGG" id="mmaz:MmTuc01_1658"/>
<name>M1QA00_METMZ</name>
<evidence type="ECO:0000313" key="1">
    <source>
        <dbReference type="EMBL" id="AGF97013.1"/>
    </source>
</evidence>
<dbReference type="AlphaFoldDB" id="M1QA00"/>
<protein>
    <submittedName>
        <fullName evidence="1">Uncharacterized protein</fullName>
    </submittedName>
</protein>
<accession>M1QA00</accession>
<organism evidence="1 2">
    <name type="scientific">Methanosarcina mazei Tuc01</name>
    <dbReference type="NCBI Taxonomy" id="1236903"/>
    <lineage>
        <taxon>Archaea</taxon>
        <taxon>Methanobacteriati</taxon>
        <taxon>Methanobacteriota</taxon>
        <taxon>Stenosarchaea group</taxon>
        <taxon>Methanomicrobia</taxon>
        <taxon>Methanosarcinales</taxon>
        <taxon>Methanosarcinaceae</taxon>
        <taxon>Methanosarcina</taxon>
    </lineage>
</organism>
<proteinExistence type="predicted"/>
<reference evidence="1 2" key="1">
    <citation type="journal article" date="2013" name="Genome Announc.">
        <title>Complete Genome of a Methanosarcina mazei Strain Isolated from Sediment Samples from an Amazonian Flooded Area.</title>
        <authorList>
            <person name="Assis das Gracas D."/>
            <person name="Thiago Juca Ramos R."/>
            <person name="Vieira Araujo A.C."/>
            <person name="Zahlouth R."/>
            <person name="Ribeiro Carneiro A."/>
            <person name="Souza Lopes T."/>
            <person name="Azevedo Barauna R."/>
            <person name="Azevedo V."/>
            <person name="Cruz Schneider M.P."/>
            <person name="Pellizari V.H."/>
            <person name="Silva A."/>
        </authorList>
    </citation>
    <scope>NUCLEOTIDE SEQUENCE [LARGE SCALE GENOMIC DNA]</scope>
    <source>
        <strain evidence="1 2">Tuc01</strain>
    </source>
</reference>
<dbReference type="Proteomes" id="UP000011718">
    <property type="component" value="Chromosome"/>
</dbReference>
<dbReference type="EMBL" id="CP004144">
    <property type="protein sequence ID" value="AGF97013.1"/>
    <property type="molecule type" value="Genomic_DNA"/>
</dbReference>
<dbReference type="HOGENOM" id="CLU_3338458_0_0_2"/>